<dbReference type="EMBL" id="VCKW01000016">
    <property type="protein sequence ID" value="TMR06325.1"/>
    <property type="molecule type" value="Genomic_DNA"/>
</dbReference>
<keyword evidence="1" id="KW-0547">Nucleotide-binding</keyword>
<dbReference type="SUPFAM" id="SSF52540">
    <property type="entry name" value="P-loop containing nucleoside triphosphate hydrolases"/>
    <property type="match status" value="1"/>
</dbReference>
<gene>
    <name evidence="1" type="ORF">ETD83_04895</name>
</gene>
<protein>
    <submittedName>
        <fullName evidence="1">ABC transporter ATP-binding protein</fullName>
    </submittedName>
</protein>
<feature type="non-terminal residue" evidence="1">
    <location>
        <position position="43"/>
    </location>
</feature>
<keyword evidence="1" id="KW-0067">ATP-binding</keyword>
<dbReference type="InterPro" id="IPR027417">
    <property type="entry name" value="P-loop_NTPase"/>
</dbReference>
<comment type="caution">
    <text evidence="1">The sequence shown here is derived from an EMBL/GenBank/DDBJ whole genome shotgun (WGS) entry which is preliminary data.</text>
</comment>
<sequence length="43" mass="4113">MTNIVELAGVAKEYGGGVAALRGVDLVIEAGELAAIVGPSGSG</sequence>
<organism evidence="1 2">
    <name type="scientific">Actinomadura soli</name>
    <dbReference type="NCBI Taxonomy" id="2508997"/>
    <lineage>
        <taxon>Bacteria</taxon>
        <taxon>Bacillati</taxon>
        <taxon>Actinomycetota</taxon>
        <taxon>Actinomycetes</taxon>
        <taxon>Streptosporangiales</taxon>
        <taxon>Thermomonosporaceae</taxon>
        <taxon>Actinomadura</taxon>
    </lineage>
</organism>
<reference evidence="1 2" key="1">
    <citation type="submission" date="2019-05" db="EMBL/GenBank/DDBJ databases">
        <title>Draft genome sequence of Actinomadura sp. 14C53.</title>
        <authorList>
            <person name="Saricaoglu S."/>
            <person name="Isik K."/>
        </authorList>
    </citation>
    <scope>NUCLEOTIDE SEQUENCE [LARGE SCALE GENOMIC DNA]</scope>
    <source>
        <strain evidence="1 2">14C53</strain>
    </source>
</reference>
<name>A0A5C4JHP4_9ACTN</name>
<dbReference type="Proteomes" id="UP000309174">
    <property type="component" value="Unassembled WGS sequence"/>
</dbReference>
<evidence type="ECO:0000313" key="2">
    <source>
        <dbReference type="Proteomes" id="UP000309174"/>
    </source>
</evidence>
<evidence type="ECO:0000313" key="1">
    <source>
        <dbReference type="EMBL" id="TMR06325.1"/>
    </source>
</evidence>
<dbReference type="GO" id="GO:0005524">
    <property type="term" value="F:ATP binding"/>
    <property type="evidence" value="ECO:0007669"/>
    <property type="project" value="UniProtKB-KW"/>
</dbReference>
<dbReference type="AlphaFoldDB" id="A0A5C4JHP4"/>
<proteinExistence type="predicted"/>
<dbReference type="Gene3D" id="3.40.50.300">
    <property type="entry name" value="P-loop containing nucleotide triphosphate hydrolases"/>
    <property type="match status" value="1"/>
</dbReference>
<keyword evidence="2" id="KW-1185">Reference proteome</keyword>
<accession>A0A5C4JHP4</accession>